<reference evidence="1" key="1">
    <citation type="submission" date="2012-07" db="EMBL/GenBank/DDBJ databases">
        <authorList>
            <person name="Cummings C."/>
        </authorList>
    </citation>
    <scope>NUCLEOTIDE SEQUENCE</scope>
    <source>
        <strain evidence="1">1330</strain>
    </source>
</reference>
<gene>
    <name evidence="1" type="ORF">BN137_1555</name>
</gene>
<dbReference type="Proteomes" id="UP000009340">
    <property type="component" value="Unassembled WGS sequence"/>
</dbReference>
<protein>
    <submittedName>
        <fullName evidence="1">Uncharacterized protein</fullName>
    </submittedName>
</protein>
<dbReference type="EMBL" id="CAKW01000061">
    <property type="protein sequence ID" value="CCJ72190.1"/>
    <property type="molecule type" value="Genomic_DNA"/>
</dbReference>
<evidence type="ECO:0000313" key="1">
    <source>
        <dbReference type="EMBL" id="CCJ72190.1"/>
    </source>
</evidence>
<proteinExistence type="predicted"/>
<organism evidence="1 2">
    <name type="scientific">Cronobacter condimenti 1330</name>
    <dbReference type="NCBI Taxonomy" id="1073999"/>
    <lineage>
        <taxon>Bacteria</taxon>
        <taxon>Pseudomonadati</taxon>
        <taxon>Pseudomonadota</taxon>
        <taxon>Gammaproteobacteria</taxon>
        <taxon>Enterobacterales</taxon>
        <taxon>Enterobacteriaceae</taxon>
        <taxon>Cronobacter</taxon>
    </lineage>
</organism>
<evidence type="ECO:0000313" key="2">
    <source>
        <dbReference type="Proteomes" id="UP000009340"/>
    </source>
</evidence>
<accession>K8A0D3</accession>
<comment type="caution">
    <text evidence="1">The sequence shown here is derived from an EMBL/GenBank/DDBJ whole genome shotgun (WGS) entry which is preliminary data.</text>
</comment>
<dbReference type="AlphaFoldDB" id="K8A0D3"/>
<name>K8A0D3_9ENTR</name>
<sequence>MITPARQNATARGAEKAYIPSISMMNIKKQSINLQVWLII</sequence>